<dbReference type="SUPFAM" id="SSF46785">
    <property type="entry name" value="Winged helix' DNA-binding domain"/>
    <property type="match status" value="1"/>
</dbReference>
<evidence type="ECO:0000313" key="2">
    <source>
        <dbReference type="EMBL" id="HIZ08870.1"/>
    </source>
</evidence>
<accession>A0A9D2D5F0</accession>
<dbReference type="InterPro" id="IPR000944">
    <property type="entry name" value="Tscrpt_reg_Rrf2"/>
</dbReference>
<reference evidence="2" key="1">
    <citation type="journal article" date="2021" name="PeerJ">
        <title>Extensive microbial diversity within the chicken gut microbiome revealed by metagenomics and culture.</title>
        <authorList>
            <person name="Gilroy R."/>
            <person name="Ravi A."/>
            <person name="Getino M."/>
            <person name="Pursley I."/>
            <person name="Horton D.L."/>
            <person name="Alikhan N.F."/>
            <person name="Baker D."/>
            <person name="Gharbi K."/>
            <person name="Hall N."/>
            <person name="Watson M."/>
            <person name="Adriaenssens E.M."/>
            <person name="Foster-Nyarko E."/>
            <person name="Jarju S."/>
            <person name="Secka A."/>
            <person name="Antonio M."/>
            <person name="Oren A."/>
            <person name="Chaudhuri R.R."/>
            <person name="La Ragione R."/>
            <person name="Hildebrand F."/>
            <person name="Pallen M.J."/>
        </authorList>
    </citation>
    <scope>NUCLEOTIDE SEQUENCE</scope>
    <source>
        <strain evidence="2">CHK192-19661</strain>
    </source>
</reference>
<proteinExistence type="predicted"/>
<dbReference type="InterPro" id="IPR030489">
    <property type="entry name" value="TR_Rrf2-type_CS"/>
</dbReference>
<protein>
    <submittedName>
        <fullName evidence="2">Rrf2 family transcriptional regulator</fullName>
    </submittedName>
</protein>
<dbReference type="PROSITE" id="PS51197">
    <property type="entry name" value="HTH_RRF2_2"/>
    <property type="match status" value="1"/>
</dbReference>
<sequence>MRLSSKSQYGLKACFILAQNYPSRCISASMLEKEIAVSAKYIEKIMRMLSGAGVVTAERGVAGGYKLTRAPEKITIGDVARALEDNMEIADCITAACDKCATGAVWRKLYAGINAVLDSMTLQSMLDDHSEVGVCKCNTADRERDCRCREECRCEAV</sequence>
<dbReference type="PROSITE" id="PS01332">
    <property type="entry name" value="HTH_RRF2_1"/>
    <property type="match status" value="1"/>
</dbReference>
<reference evidence="2" key="2">
    <citation type="submission" date="2021-04" db="EMBL/GenBank/DDBJ databases">
        <authorList>
            <person name="Gilroy R."/>
        </authorList>
    </citation>
    <scope>NUCLEOTIDE SEQUENCE</scope>
    <source>
        <strain evidence="2">CHK192-19661</strain>
    </source>
</reference>
<name>A0A9D2D5F0_9FIRM</name>
<evidence type="ECO:0000313" key="3">
    <source>
        <dbReference type="Proteomes" id="UP000824025"/>
    </source>
</evidence>
<dbReference type="GO" id="GO:0005829">
    <property type="term" value="C:cytosol"/>
    <property type="evidence" value="ECO:0007669"/>
    <property type="project" value="TreeGrafter"/>
</dbReference>
<dbReference type="PANTHER" id="PTHR33221:SF5">
    <property type="entry name" value="HTH-TYPE TRANSCRIPTIONAL REGULATOR ISCR"/>
    <property type="match status" value="1"/>
</dbReference>
<dbReference type="Proteomes" id="UP000824025">
    <property type="component" value="Unassembled WGS sequence"/>
</dbReference>
<dbReference type="Gene3D" id="1.10.10.10">
    <property type="entry name" value="Winged helix-like DNA-binding domain superfamily/Winged helix DNA-binding domain"/>
    <property type="match status" value="1"/>
</dbReference>
<organism evidence="2 3">
    <name type="scientific">Candidatus Borkfalkia avicola</name>
    <dbReference type="NCBI Taxonomy" id="2838503"/>
    <lineage>
        <taxon>Bacteria</taxon>
        <taxon>Bacillati</taxon>
        <taxon>Bacillota</taxon>
        <taxon>Clostridia</taxon>
        <taxon>Christensenellales</taxon>
        <taxon>Christensenellaceae</taxon>
        <taxon>Candidatus Borkfalkia</taxon>
    </lineage>
</organism>
<dbReference type="InterPro" id="IPR036390">
    <property type="entry name" value="WH_DNA-bd_sf"/>
</dbReference>
<dbReference type="AlphaFoldDB" id="A0A9D2D5F0"/>
<dbReference type="NCBIfam" id="TIGR00738">
    <property type="entry name" value="rrf2_super"/>
    <property type="match status" value="1"/>
</dbReference>
<dbReference type="GO" id="GO:0003677">
    <property type="term" value="F:DNA binding"/>
    <property type="evidence" value="ECO:0007669"/>
    <property type="project" value="UniProtKB-KW"/>
</dbReference>
<dbReference type="GO" id="GO:0003700">
    <property type="term" value="F:DNA-binding transcription factor activity"/>
    <property type="evidence" value="ECO:0007669"/>
    <property type="project" value="TreeGrafter"/>
</dbReference>
<comment type="caution">
    <text evidence="2">The sequence shown here is derived from an EMBL/GenBank/DDBJ whole genome shotgun (WGS) entry which is preliminary data.</text>
</comment>
<dbReference type="EMBL" id="DXCF01000002">
    <property type="protein sequence ID" value="HIZ08870.1"/>
    <property type="molecule type" value="Genomic_DNA"/>
</dbReference>
<dbReference type="PANTHER" id="PTHR33221">
    <property type="entry name" value="WINGED HELIX-TURN-HELIX TRANSCRIPTIONAL REGULATOR, RRF2 FAMILY"/>
    <property type="match status" value="1"/>
</dbReference>
<dbReference type="InterPro" id="IPR036388">
    <property type="entry name" value="WH-like_DNA-bd_sf"/>
</dbReference>
<evidence type="ECO:0000256" key="1">
    <source>
        <dbReference type="ARBA" id="ARBA00023125"/>
    </source>
</evidence>
<keyword evidence="1" id="KW-0238">DNA-binding</keyword>
<dbReference type="Pfam" id="PF02082">
    <property type="entry name" value="Rrf2"/>
    <property type="match status" value="1"/>
</dbReference>
<gene>
    <name evidence="2" type="ORF">H9726_00140</name>
</gene>